<dbReference type="SMART" id="SM00530">
    <property type="entry name" value="HTH_XRE"/>
    <property type="match status" value="1"/>
</dbReference>
<dbReference type="Gene3D" id="1.10.10.2910">
    <property type="match status" value="1"/>
</dbReference>
<evidence type="ECO:0000256" key="1">
    <source>
        <dbReference type="ARBA" id="ARBA00007227"/>
    </source>
</evidence>
<proteinExistence type="inferred from homology"/>
<evidence type="ECO:0000259" key="3">
    <source>
        <dbReference type="PROSITE" id="PS50943"/>
    </source>
</evidence>
<name>A0ABW2ZW70_9ACTN</name>
<feature type="domain" description="HTH cro/C1-type" evidence="3">
    <location>
        <begin position="12"/>
        <end position="66"/>
    </location>
</feature>
<dbReference type="PANTHER" id="PTHR43236:SF1">
    <property type="entry name" value="BLL7220 PROTEIN"/>
    <property type="match status" value="1"/>
</dbReference>
<dbReference type="InterPro" id="IPR010982">
    <property type="entry name" value="Lambda_DNA-bd_dom_sf"/>
</dbReference>
<evidence type="ECO:0000256" key="2">
    <source>
        <dbReference type="SAM" id="MobiDB-lite"/>
    </source>
</evidence>
<dbReference type="Gene3D" id="1.10.260.40">
    <property type="entry name" value="lambda repressor-like DNA-binding domains"/>
    <property type="match status" value="1"/>
</dbReference>
<evidence type="ECO:0000313" key="4">
    <source>
        <dbReference type="EMBL" id="MFD0782795.1"/>
    </source>
</evidence>
<dbReference type="Proteomes" id="UP001597053">
    <property type="component" value="Unassembled WGS sequence"/>
</dbReference>
<accession>A0ABW2ZW70</accession>
<organism evidence="4 5">
    <name type="scientific">Micromonospora azadirachtae</name>
    <dbReference type="NCBI Taxonomy" id="1970735"/>
    <lineage>
        <taxon>Bacteria</taxon>
        <taxon>Bacillati</taxon>
        <taxon>Actinomycetota</taxon>
        <taxon>Actinomycetes</taxon>
        <taxon>Micromonosporales</taxon>
        <taxon>Micromonosporaceae</taxon>
        <taxon>Micromonospora</taxon>
    </lineage>
</organism>
<evidence type="ECO:0000313" key="5">
    <source>
        <dbReference type="Proteomes" id="UP001597053"/>
    </source>
</evidence>
<comment type="caution">
    <text evidence="4">The sequence shown here is derived from an EMBL/GenBank/DDBJ whole genome shotgun (WGS) entry which is preliminary data.</text>
</comment>
<gene>
    <name evidence="4" type="ORF">ACFQZ8_02470</name>
</gene>
<feature type="region of interest" description="Disordered" evidence="2">
    <location>
        <begin position="358"/>
        <end position="383"/>
    </location>
</feature>
<dbReference type="PANTHER" id="PTHR43236">
    <property type="entry name" value="ANTITOXIN HIGA1"/>
    <property type="match status" value="1"/>
</dbReference>
<dbReference type="InterPro" id="IPR001387">
    <property type="entry name" value="Cro/C1-type_HTH"/>
</dbReference>
<dbReference type="InterPro" id="IPR052345">
    <property type="entry name" value="Rad_response_metalloprotease"/>
</dbReference>
<dbReference type="Pfam" id="PF01381">
    <property type="entry name" value="HTH_3"/>
    <property type="match status" value="1"/>
</dbReference>
<dbReference type="PROSITE" id="PS50943">
    <property type="entry name" value="HTH_CROC1"/>
    <property type="match status" value="1"/>
</dbReference>
<sequence>MAVTRETLAQRVARAIAQAGISQADVARMINISPSALSRALSGQRNFKSLEIALIARTLRVSAESLLAEDEPPAVALAARAQPNSNPAVEQALSRVQQILELDNLLSNLGFDSSSLVGPFTSDAPTPHEQGEELAQKLRDEIGIGTEDLPYDLAELAELIEKRVGVDIGFESLPSGLDGLSIARGNLRLAIVASGVSATRQRFTLAHELGHLIAGDSQDLLVDENLYGRKTPDEKRANAFAAAFLMPAASMQAQVSRVYPSEELVARLLGTYGVSLDALAFRLHNLGLVNATTRERIRSMSSSRIALRSGRAADLQARNDQRVPGNLLIRAAEAYVGGKISVRPLAGLLRVDPEQLLDELSPPKHDPVGGDLEADPDALEPAL</sequence>
<feature type="compositionally biased region" description="Acidic residues" evidence="2">
    <location>
        <begin position="372"/>
        <end position="383"/>
    </location>
</feature>
<dbReference type="InterPro" id="IPR010359">
    <property type="entry name" value="IrrE_HExxH"/>
</dbReference>
<dbReference type="Pfam" id="PF06114">
    <property type="entry name" value="Peptidase_M78"/>
    <property type="match status" value="1"/>
</dbReference>
<dbReference type="SUPFAM" id="SSF47413">
    <property type="entry name" value="lambda repressor-like DNA-binding domains"/>
    <property type="match status" value="1"/>
</dbReference>
<dbReference type="CDD" id="cd00093">
    <property type="entry name" value="HTH_XRE"/>
    <property type="match status" value="1"/>
</dbReference>
<protein>
    <submittedName>
        <fullName evidence="4">Helix-turn-helix domain-containing protein</fullName>
    </submittedName>
</protein>
<comment type="similarity">
    <text evidence="1">Belongs to the short-chain fatty acyl-CoA assimilation regulator (ScfR) family.</text>
</comment>
<dbReference type="EMBL" id="JBHTHM010000045">
    <property type="protein sequence ID" value="MFD0782795.1"/>
    <property type="molecule type" value="Genomic_DNA"/>
</dbReference>
<keyword evidence="5" id="KW-1185">Reference proteome</keyword>
<reference evidence="5" key="1">
    <citation type="journal article" date="2019" name="Int. J. Syst. Evol. Microbiol.">
        <title>The Global Catalogue of Microorganisms (GCM) 10K type strain sequencing project: providing services to taxonomists for standard genome sequencing and annotation.</title>
        <authorList>
            <consortium name="The Broad Institute Genomics Platform"/>
            <consortium name="The Broad Institute Genome Sequencing Center for Infectious Disease"/>
            <person name="Wu L."/>
            <person name="Ma J."/>
        </authorList>
    </citation>
    <scope>NUCLEOTIDE SEQUENCE [LARGE SCALE GENOMIC DNA]</scope>
    <source>
        <strain evidence="5">JCM 32148</strain>
    </source>
</reference>